<dbReference type="InterPro" id="IPR015631">
    <property type="entry name" value="CD2/SLAM_rcpt"/>
</dbReference>
<dbReference type="SMART" id="SM00409">
    <property type="entry name" value="IG"/>
    <property type="match status" value="5"/>
</dbReference>
<feature type="transmembrane region" description="Helical" evidence="6">
    <location>
        <begin position="541"/>
        <end position="559"/>
    </location>
</feature>
<dbReference type="InterPro" id="IPR036179">
    <property type="entry name" value="Ig-like_dom_sf"/>
</dbReference>
<comment type="subcellular location">
    <subcellularLocation>
        <location evidence="1">Membrane</location>
    </subcellularLocation>
</comment>
<feature type="compositionally biased region" description="Basic and acidic residues" evidence="5">
    <location>
        <begin position="1464"/>
        <end position="1486"/>
    </location>
</feature>
<dbReference type="PANTHER" id="PTHR12080:SF48">
    <property type="entry name" value="IMMUNOGLOBULIN SUBTYPE DOMAIN-CONTAINING PROTEIN"/>
    <property type="match status" value="1"/>
</dbReference>
<feature type="transmembrane region" description="Helical" evidence="6">
    <location>
        <begin position="218"/>
        <end position="235"/>
    </location>
</feature>
<sequence>MRIKEYLSKMKLEACFSFLGLFTLGLICGYLQLPIPTTNPLKKIAINVNGEIWATEGTSVFLAPPKPLYNGTGGYYAWLKNGVSIGYSFDGKCFLPRCAVRNDGSLFLMNVKKEDGGRFEGQFLVDDKFQTKVEYLVKIMSTEELMSHMGGGPHWGPMSPEEELAVQLKPPSGPRQRRAAIDATADYQVLAITFFFGAILFFCMVIIVCCYRWRVGRLHQLYGSTALLIGGAKAQTPMAEETWEEWVAELPWWDWLSIALVAVAAVCTIIVVAYVLWKYPPRCRRGGKNLWITTPLLLLCVAAPAFTAKTYQIPDYYQVEEGGEVMFDLDNGSRFQEMNWTKLIGNQEYAVAYANETYVRLDFEDRNETGISMAGIYINGSVKIMNISKEAEGTYQANLYLNGNHSYQIFMLGVVYHLKMPVITVERLNTSQCKLLCGCSGENVTLEAIVGNTTTKLKYSWQVLNSDDVRFLRCTANRNNNKRTTLVSVHEPCRAEYIIHKVVYTNDELLWMLLSLVLMILAAGIWYCVDGIRMHLRARDAMAIPLLTVMLLTPAQAAFTTTNFNLRVGENATLQLNETNATWFLETAAPTINYRHIHNFSNLSDVCTEVQMKNNSIHLLGVKPTLRTLTAKASNFTHYFNFNISDLQRSSNQSSNYWRDYWWVYLVACLVLFLLVLICVICTHKIRMRNRNAWMLGPLVLLMICDASFCYKLPALDERNTICRYDSIGSWVRYESVSVVMGGTFTLTLQCGKPHKIVRWYANDGAINIQFLEFNNGTFSDMPYVLSVLCHSYVYSMDSFSCELKSDLNSIIASAETHDNKSDLETFYFNYGISTPEQVILADVGDTVILHCFIGPSWQSSDTNMVIWKFNDQCLGYYSNGGVNSESFSNFYSIDKTEFSLTIEVNKSSIFGRYECKTQIKPSKEKHAEIKQYFYNLQPKTLFSTAPAFDHVGNADKHESTETNNLPWWGAMLIGIVLIAAILLIGSAVINKMTNRTQKVFLLSPLILTACIPAADCDNLVKKASFSISITQNVSAMTGEDLLLNPFAEFETIVWGKLKSAESNKFSKIAAVTEEGSSKYTMNFQELFFSVVDMFINGSLKIHKLTSENSGIYVQDIKKNNGFGATIYINVTVKPKPYSFPKMIFINITDQTTVTVTTARNHWWVITVAVLTLLLFLGIGIKFYVDNNLGLPPPYYPPKKPIYTNHLLLTACLCLLLPTTIASPNCKVFNQHLYGLSNQSLLLNASVDVSSLFKYRWNKVISNNAKQLIVQNQTSIQYFLKHNFQLLNNGSLLIKNSSRADSGTYQLSCIASTGKSTEAIVVVDILDKCRPPKMQLTVELFGDFCRTKVFCNSTTSNTIKFPEPNPKEVDFNIQSKTNTYWIYPNQTSPYFVSCNCTNLYSSAHSMVDLKRECDEARHAYHLLIHPQTYISMHHLWWIYGLMLFLAGLAAAAWWWWHKHHKRPDKPNGLKDSAEEKPALKDLAEIV</sequence>
<feature type="transmembrane region" description="Helical" evidence="6">
    <location>
        <begin position="693"/>
        <end position="714"/>
    </location>
</feature>
<keyword evidence="3 6" id="KW-0472">Membrane</keyword>
<feature type="transmembrane region" description="Helical" evidence="6">
    <location>
        <begin position="662"/>
        <end position="681"/>
    </location>
</feature>
<evidence type="ECO:0000313" key="9">
    <source>
        <dbReference type="Proteomes" id="UP000155737"/>
    </source>
</evidence>
<evidence type="ECO:0000256" key="1">
    <source>
        <dbReference type="ARBA" id="ARBA00004370"/>
    </source>
</evidence>
<dbReference type="RefSeq" id="YP_009246364.1">
    <property type="nucleotide sequence ID" value="NC_029898.1"/>
</dbReference>
<dbReference type="InterPro" id="IPR003599">
    <property type="entry name" value="Ig_sub"/>
</dbReference>
<feature type="transmembrane region" description="Helical" evidence="6">
    <location>
        <begin position="255"/>
        <end position="277"/>
    </location>
</feature>
<dbReference type="KEGG" id="vg:27246339"/>
<evidence type="ECO:0000313" key="8">
    <source>
        <dbReference type="EMBL" id="AMB43066.1"/>
    </source>
</evidence>
<keyword evidence="6" id="KW-1133">Transmembrane helix</keyword>
<feature type="region of interest" description="Disordered" evidence="5">
    <location>
        <begin position="1461"/>
        <end position="1486"/>
    </location>
</feature>
<feature type="domain" description="Immunoglobulin" evidence="7">
    <location>
        <begin position="1031"/>
        <end position="1134"/>
    </location>
</feature>
<feature type="domain" description="Immunoglobulin" evidence="7">
    <location>
        <begin position="1230"/>
        <end position="1326"/>
    </location>
</feature>
<feature type="transmembrane region" description="Helical" evidence="6">
    <location>
        <begin position="12"/>
        <end position="33"/>
    </location>
</feature>
<feature type="transmembrane region" description="Helical" evidence="6">
    <location>
        <begin position="1436"/>
        <end position="1456"/>
    </location>
</feature>
<evidence type="ECO:0000256" key="4">
    <source>
        <dbReference type="ARBA" id="ARBA00023180"/>
    </source>
</evidence>
<reference evidence="8 9" key="1">
    <citation type="journal article" date="2016" name="J. Gen. Virol.">
        <title>Novel bat adenoviruses with an extremely large E3 gene.</title>
        <authorList>
            <person name="Tan B."/>
            <person name="Yang X.L."/>
            <person name="Ge X.Y."/>
            <person name="Peng C."/>
            <person name="Zhang Y.Z."/>
            <person name="Zhang L.B."/>
            <person name="Shi Z.L."/>
        </authorList>
    </citation>
    <scope>NUCLEOTIDE SEQUENCE [LARGE SCALE GENOMIC DNA]</scope>
    <source>
        <strain evidence="8">WIV9</strain>
    </source>
</reference>
<feature type="transmembrane region" description="Helical" evidence="6">
    <location>
        <begin position="968"/>
        <end position="990"/>
    </location>
</feature>
<feature type="transmembrane region" description="Helical" evidence="6">
    <location>
        <begin position="187"/>
        <end position="211"/>
    </location>
</feature>
<dbReference type="GeneID" id="27246339"/>
<feature type="transmembrane region" description="Helical" evidence="6">
    <location>
        <begin position="509"/>
        <end position="529"/>
    </location>
</feature>
<dbReference type="EMBL" id="KT698853">
    <property type="protein sequence ID" value="AMB43066.1"/>
    <property type="molecule type" value="Genomic_DNA"/>
</dbReference>
<evidence type="ECO:0000256" key="2">
    <source>
        <dbReference type="ARBA" id="ARBA00022729"/>
    </source>
</evidence>
<keyword evidence="2" id="KW-0732">Signal</keyword>
<feature type="domain" description="Immunoglobulin" evidence="7">
    <location>
        <begin position="49"/>
        <end position="136"/>
    </location>
</feature>
<keyword evidence="4" id="KW-0325">Glycoprotein</keyword>
<proteinExistence type="predicted"/>
<evidence type="ECO:0000256" key="6">
    <source>
        <dbReference type="SAM" id="Phobius"/>
    </source>
</evidence>
<feature type="transmembrane region" description="Helical" evidence="6">
    <location>
        <begin position="1205"/>
        <end position="1223"/>
    </location>
</feature>
<evidence type="ECO:0000259" key="7">
    <source>
        <dbReference type="SMART" id="SM00409"/>
    </source>
</evidence>
<organism evidence="8 9">
    <name type="scientific">Bat mastadenovirus WIV9</name>
    <dbReference type="NCBI Taxonomy" id="1788436"/>
    <lineage>
        <taxon>Viruses</taxon>
        <taxon>Varidnaviria</taxon>
        <taxon>Bamfordvirae</taxon>
        <taxon>Preplasmiviricota</taxon>
        <taxon>Polisuviricotina</taxon>
        <taxon>Pharingeaviricetes</taxon>
        <taxon>Rowavirales</taxon>
        <taxon>Adenoviridae</taxon>
        <taxon>Mastadenovirus</taxon>
        <taxon>Mastadenovirus rhinolopidae</taxon>
        <taxon>Bat mastadenovirus C</taxon>
    </lineage>
</organism>
<keyword evidence="6" id="KW-0812">Transmembrane</keyword>
<feature type="domain" description="Immunoglobulin" evidence="7">
    <location>
        <begin position="837"/>
        <end position="933"/>
    </location>
</feature>
<feature type="domain" description="Immunoglobulin" evidence="7">
    <location>
        <begin position="314"/>
        <end position="415"/>
    </location>
</feature>
<dbReference type="Gene3D" id="2.60.40.10">
    <property type="entry name" value="Immunoglobulins"/>
    <property type="match status" value="4"/>
</dbReference>
<accession>A0A163HIQ9</accession>
<protein>
    <submittedName>
        <fullName evidence="8">E3L</fullName>
    </submittedName>
</protein>
<dbReference type="SUPFAM" id="SSF48726">
    <property type="entry name" value="Immunoglobulin"/>
    <property type="match status" value="2"/>
</dbReference>
<evidence type="ECO:0000256" key="3">
    <source>
        <dbReference type="ARBA" id="ARBA00023136"/>
    </source>
</evidence>
<name>A0A163HIQ9_9ADEN</name>
<keyword evidence="9" id="KW-1185">Reference proteome</keyword>
<dbReference type="PANTHER" id="PTHR12080">
    <property type="entry name" value="SIGNALING LYMPHOCYTIC ACTIVATION MOLECULE"/>
    <property type="match status" value="1"/>
</dbReference>
<feature type="transmembrane region" description="Helical" evidence="6">
    <location>
        <begin position="1163"/>
        <end position="1185"/>
    </location>
</feature>
<dbReference type="GO" id="GO:0016020">
    <property type="term" value="C:membrane"/>
    <property type="evidence" value="ECO:0007669"/>
    <property type="project" value="UniProtKB-SubCell"/>
</dbReference>
<dbReference type="Proteomes" id="UP000155737">
    <property type="component" value="Segment"/>
</dbReference>
<evidence type="ECO:0000256" key="5">
    <source>
        <dbReference type="SAM" id="MobiDB-lite"/>
    </source>
</evidence>
<dbReference type="InterPro" id="IPR013783">
    <property type="entry name" value="Ig-like_fold"/>
</dbReference>
<feature type="transmembrane region" description="Helical" evidence="6">
    <location>
        <begin position="289"/>
        <end position="308"/>
    </location>
</feature>